<dbReference type="PANTHER" id="PTHR33057">
    <property type="entry name" value="TRANSCRIPTION REPRESSOR OFP7-RELATED"/>
    <property type="match status" value="1"/>
</dbReference>
<dbReference type="AlphaFoldDB" id="A0A6J1BVV5"/>
<evidence type="ECO:0000256" key="2">
    <source>
        <dbReference type="ARBA" id="ARBA00022491"/>
    </source>
</evidence>
<sequence length="160" mass="18100">MATRRRNLRLTSVSVDLNICRPKFSNLFHLKPKPSAKSPNHHHFSDSSDSESPPFSVSDSDSETRTSLTFRGIGRSGGESVAVEKDSDDPYLDFRHSMVQMILENEIYSKQDLRQLLHCFIHLNAPSHHGIIIRAFAEIWESVFSSRSVVVSPPLLPFHS</sequence>
<reference evidence="10" key="1">
    <citation type="submission" date="2025-08" db="UniProtKB">
        <authorList>
            <consortium name="RefSeq"/>
        </authorList>
    </citation>
    <scope>IDENTIFICATION</scope>
    <source>
        <strain evidence="10">OHB3-1</strain>
    </source>
</reference>
<protein>
    <recommendedName>
        <fullName evidence="6">Transcription repressor</fullName>
    </recommendedName>
    <alternativeName>
        <fullName evidence="6">Ovate family protein</fullName>
    </alternativeName>
</protein>
<dbReference type="OrthoDB" id="1928390at2759"/>
<comment type="subcellular location">
    <subcellularLocation>
        <location evidence="1 6">Nucleus</location>
    </subcellularLocation>
</comment>
<dbReference type="GO" id="GO:0005634">
    <property type="term" value="C:nucleus"/>
    <property type="evidence" value="ECO:0007669"/>
    <property type="project" value="UniProtKB-SubCell"/>
</dbReference>
<organism evidence="9 10">
    <name type="scientific">Momordica charantia</name>
    <name type="common">Bitter gourd</name>
    <name type="synonym">Balsam pear</name>
    <dbReference type="NCBI Taxonomy" id="3673"/>
    <lineage>
        <taxon>Eukaryota</taxon>
        <taxon>Viridiplantae</taxon>
        <taxon>Streptophyta</taxon>
        <taxon>Embryophyta</taxon>
        <taxon>Tracheophyta</taxon>
        <taxon>Spermatophyta</taxon>
        <taxon>Magnoliopsida</taxon>
        <taxon>eudicotyledons</taxon>
        <taxon>Gunneridae</taxon>
        <taxon>Pentapetalae</taxon>
        <taxon>rosids</taxon>
        <taxon>fabids</taxon>
        <taxon>Cucurbitales</taxon>
        <taxon>Cucurbitaceae</taxon>
        <taxon>Momordiceae</taxon>
        <taxon>Momordica</taxon>
    </lineage>
</organism>
<feature type="compositionally biased region" description="Low complexity" evidence="7">
    <location>
        <begin position="50"/>
        <end position="59"/>
    </location>
</feature>
<accession>A0A6J1BVV5</accession>
<dbReference type="InterPro" id="IPR038933">
    <property type="entry name" value="Ovate"/>
</dbReference>
<evidence type="ECO:0000313" key="9">
    <source>
        <dbReference type="Proteomes" id="UP000504603"/>
    </source>
</evidence>
<dbReference type="GeneID" id="111005827"/>
<evidence type="ECO:0000256" key="7">
    <source>
        <dbReference type="SAM" id="MobiDB-lite"/>
    </source>
</evidence>
<dbReference type="NCBIfam" id="TIGR01568">
    <property type="entry name" value="A_thal_3678"/>
    <property type="match status" value="1"/>
</dbReference>
<evidence type="ECO:0000256" key="6">
    <source>
        <dbReference type="RuleBase" id="RU367028"/>
    </source>
</evidence>
<evidence type="ECO:0000256" key="1">
    <source>
        <dbReference type="ARBA" id="ARBA00004123"/>
    </source>
</evidence>
<gene>
    <name evidence="10" type="primary">LOC111005827</name>
</gene>
<dbReference type="PROSITE" id="PS51754">
    <property type="entry name" value="OVATE"/>
    <property type="match status" value="1"/>
</dbReference>
<evidence type="ECO:0000259" key="8">
    <source>
        <dbReference type="PROSITE" id="PS51754"/>
    </source>
</evidence>
<name>A0A6J1BVV5_MOMCH</name>
<evidence type="ECO:0000256" key="5">
    <source>
        <dbReference type="ARBA" id="ARBA00023242"/>
    </source>
</evidence>
<evidence type="ECO:0000256" key="3">
    <source>
        <dbReference type="ARBA" id="ARBA00023015"/>
    </source>
</evidence>
<dbReference type="Pfam" id="PF04844">
    <property type="entry name" value="Ovate"/>
    <property type="match status" value="1"/>
</dbReference>
<keyword evidence="4 6" id="KW-0804">Transcription</keyword>
<keyword evidence="5 6" id="KW-0539">Nucleus</keyword>
<dbReference type="InterPro" id="IPR006458">
    <property type="entry name" value="Ovate_C"/>
</dbReference>
<dbReference type="Proteomes" id="UP000504603">
    <property type="component" value="Unplaced"/>
</dbReference>
<keyword evidence="3 6" id="KW-0805">Transcription regulation</keyword>
<feature type="domain" description="OVATE" evidence="8">
    <location>
        <begin position="83"/>
        <end position="142"/>
    </location>
</feature>
<evidence type="ECO:0000313" key="10">
    <source>
        <dbReference type="RefSeq" id="XP_022133157.1"/>
    </source>
</evidence>
<dbReference type="RefSeq" id="XP_022133157.1">
    <property type="nucleotide sequence ID" value="XM_022277465.1"/>
</dbReference>
<keyword evidence="9" id="KW-1185">Reference proteome</keyword>
<evidence type="ECO:0000256" key="4">
    <source>
        <dbReference type="ARBA" id="ARBA00023163"/>
    </source>
</evidence>
<dbReference type="GO" id="GO:0045892">
    <property type="term" value="P:negative regulation of DNA-templated transcription"/>
    <property type="evidence" value="ECO:0007669"/>
    <property type="project" value="UniProtKB-UniRule"/>
</dbReference>
<feature type="region of interest" description="Disordered" evidence="7">
    <location>
        <begin position="31"/>
        <end position="85"/>
    </location>
</feature>
<comment type="function">
    <text evidence="6">Transcriptional repressor that regulates multiple aspects of plant growth and development.</text>
</comment>
<proteinExistence type="predicted"/>
<keyword evidence="2 6" id="KW-0678">Repressor</keyword>
<dbReference type="PANTHER" id="PTHR33057:SF70">
    <property type="entry name" value="TRANSCRIPTION REPRESSOR-RELATED"/>
    <property type="match status" value="1"/>
</dbReference>
<dbReference type="KEGG" id="mcha:111005827"/>
<feature type="compositionally biased region" description="Basic residues" evidence="7">
    <location>
        <begin position="31"/>
        <end position="42"/>
    </location>
</feature>